<evidence type="ECO:0000259" key="23">
    <source>
        <dbReference type="PROSITE" id="PS51068"/>
    </source>
</evidence>
<dbReference type="NCBIfam" id="TIGR00577">
    <property type="entry name" value="fpg"/>
    <property type="match status" value="1"/>
</dbReference>
<evidence type="ECO:0000256" key="2">
    <source>
        <dbReference type="ARBA" id="ARBA00001947"/>
    </source>
</evidence>
<dbReference type="Pfam" id="PF01149">
    <property type="entry name" value="Fapy_DNA_glyco"/>
    <property type="match status" value="1"/>
</dbReference>
<evidence type="ECO:0000256" key="5">
    <source>
        <dbReference type="ARBA" id="ARBA00012024"/>
    </source>
</evidence>
<evidence type="ECO:0000256" key="14">
    <source>
        <dbReference type="ARBA" id="ARBA00023204"/>
    </source>
</evidence>
<evidence type="ECO:0000259" key="22">
    <source>
        <dbReference type="PROSITE" id="PS51066"/>
    </source>
</evidence>
<feature type="transmembrane region" description="Helical" evidence="21">
    <location>
        <begin position="59"/>
        <end position="81"/>
    </location>
</feature>
<dbReference type="EC" id="4.2.99.18" evidence="6"/>
<evidence type="ECO:0000256" key="7">
    <source>
        <dbReference type="ARBA" id="ARBA00016240"/>
    </source>
</evidence>
<dbReference type="GO" id="GO:0006284">
    <property type="term" value="P:base-excision repair"/>
    <property type="evidence" value="ECO:0007669"/>
    <property type="project" value="InterPro"/>
</dbReference>
<keyword evidence="10 20" id="KW-0863">Zinc-finger</keyword>
<evidence type="ECO:0000256" key="20">
    <source>
        <dbReference type="PROSITE-ProRule" id="PRU00391"/>
    </source>
</evidence>
<evidence type="ECO:0000256" key="18">
    <source>
        <dbReference type="ARBA" id="ARBA00030638"/>
    </source>
</evidence>
<dbReference type="Proteomes" id="UP000018951">
    <property type="component" value="Unassembled WGS sequence"/>
</dbReference>
<evidence type="ECO:0000256" key="1">
    <source>
        <dbReference type="ARBA" id="ARBA00001668"/>
    </source>
</evidence>
<dbReference type="InterPro" id="IPR000214">
    <property type="entry name" value="Znf_DNA_glyclase/AP_lyase"/>
</dbReference>
<evidence type="ECO:0000256" key="19">
    <source>
        <dbReference type="ARBA" id="ARBA00044632"/>
    </source>
</evidence>
<feature type="domain" description="FPG-type" evidence="22">
    <location>
        <begin position="233"/>
        <end position="267"/>
    </location>
</feature>
<keyword evidence="21" id="KW-0472">Membrane</keyword>
<keyword evidence="21" id="KW-1133">Transmembrane helix</keyword>
<name>W2V0M5_9RICK</name>
<dbReference type="GO" id="GO:0008270">
    <property type="term" value="F:zinc ion binding"/>
    <property type="evidence" value="ECO:0007669"/>
    <property type="project" value="UniProtKB-KW"/>
</dbReference>
<comment type="cofactor">
    <cofactor evidence="2">
        <name>Zn(2+)</name>
        <dbReference type="ChEBI" id="CHEBI:29105"/>
    </cofactor>
</comment>
<keyword evidence="11" id="KW-0378">Hydrolase</keyword>
<dbReference type="NCBIfam" id="NF002211">
    <property type="entry name" value="PRK01103.1"/>
    <property type="match status" value="1"/>
</dbReference>
<protein>
    <recommendedName>
        <fullName evidence="7">Formamidopyrimidine-DNA glycosylase</fullName>
        <ecNumber evidence="5">3.2.2.23</ecNumber>
        <ecNumber evidence="6">4.2.99.18</ecNumber>
    </recommendedName>
    <alternativeName>
        <fullName evidence="18">DNA-(apurinic or apyrimidinic site) lyase MutM</fullName>
    </alternativeName>
</protein>
<reference evidence="24 25" key="1">
    <citation type="journal article" date="2013" name="PLoS ONE">
        <title>Bacterial endosymbiosis in a chordate host: long-term co-evolution and conservation of secondary metabolism.</title>
        <authorList>
            <person name="Kwan J.C."/>
            <person name="Schmidt E.W."/>
        </authorList>
    </citation>
    <scope>NUCLEOTIDE SEQUENCE [LARGE SCALE GENOMIC DNA]</scope>
    <source>
        <strain evidence="25">L6</strain>
    </source>
</reference>
<keyword evidence="8" id="KW-0479">Metal-binding</keyword>
<dbReference type="Pfam" id="PF06831">
    <property type="entry name" value="H2TH"/>
    <property type="match status" value="1"/>
</dbReference>
<keyword evidence="14" id="KW-0234">DNA repair</keyword>
<dbReference type="STRING" id="1401685.P857_976"/>
<gene>
    <name evidence="24" type="primary">mutM</name>
    <name evidence="24" type="ORF">P857_976</name>
</gene>
<dbReference type="CDD" id="cd08966">
    <property type="entry name" value="EcFpg-like_N"/>
    <property type="match status" value="1"/>
</dbReference>
<evidence type="ECO:0000256" key="12">
    <source>
        <dbReference type="ARBA" id="ARBA00022833"/>
    </source>
</evidence>
<evidence type="ECO:0000256" key="21">
    <source>
        <dbReference type="SAM" id="Phobius"/>
    </source>
</evidence>
<dbReference type="Gene3D" id="3.20.190.10">
    <property type="entry name" value="MutM-like, N-terminal"/>
    <property type="match status" value="1"/>
</dbReference>
<evidence type="ECO:0000256" key="10">
    <source>
        <dbReference type="ARBA" id="ARBA00022771"/>
    </source>
</evidence>
<evidence type="ECO:0000256" key="15">
    <source>
        <dbReference type="ARBA" id="ARBA00023239"/>
    </source>
</evidence>
<keyword evidence="17" id="KW-0326">Glycosidase</keyword>
<dbReference type="GO" id="GO:0034039">
    <property type="term" value="F:8-oxo-7,8-dihydroguanine DNA N-glycosylase activity"/>
    <property type="evidence" value="ECO:0007669"/>
    <property type="project" value="TreeGrafter"/>
</dbReference>
<proteinExistence type="inferred from homology"/>
<comment type="catalytic activity">
    <reaction evidence="1">
        <text>Hydrolysis of DNA containing ring-opened 7-methylguanine residues, releasing 2,6-diamino-4-hydroxy-5-(N-methyl)formamidopyrimidine.</text>
        <dbReference type="EC" id="3.2.2.23"/>
    </reaction>
</comment>
<evidence type="ECO:0000313" key="24">
    <source>
        <dbReference type="EMBL" id="ETO91799.1"/>
    </source>
</evidence>
<evidence type="ECO:0000256" key="16">
    <source>
        <dbReference type="ARBA" id="ARBA00023268"/>
    </source>
</evidence>
<comment type="similarity">
    <text evidence="3">Belongs to the FPG family.</text>
</comment>
<evidence type="ECO:0000256" key="4">
    <source>
        <dbReference type="ARBA" id="ARBA00011245"/>
    </source>
</evidence>
<dbReference type="InterPro" id="IPR035937">
    <property type="entry name" value="FPG_N"/>
</dbReference>
<dbReference type="InterPro" id="IPR012319">
    <property type="entry name" value="FPG_cat"/>
</dbReference>
<dbReference type="PANTHER" id="PTHR22993">
    <property type="entry name" value="FORMAMIDOPYRIMIDINE-DNA GLYCOSYLASE"/>
    <property type="match status" value="1"/>
</dbReference>
<evidence type="ECO:0000256" key="13">
    <source>
        <dbReference type="ARBA" id="ARBA00023125"/>
    </source>
</evidence>
<accession>W2V0M5</accession>
<evidence type="ECO:0000256" key="8">
    <source>
        <dbReference type="ARBA" id="ARBA00022723"/>
    </source>
</evidence>
<evidence type="ECO:0000256" key="11">
    <source>
        <dbReference type="ARBA" id="ARBA00022801"/>
    </source>
</evidence>
<dbReference type="InterPro" id="IPR010979">
    <property type="entry name" value="Ribosomal_uS13-like_H2TH"/>
</dbReference>
<keyword evidence="15" id="KW-0456">Lyase</keyword>
<evidence type="ECO:0000313" key="25">
    <source>
        <dbReference type="Proteomes" id="UP000018951"/>
    </source>
</evidence>
<organism evidence="24 25">
    <name type="scientific">Candidatus Xenolissoclinum pacificiensis L6</name>
    <dbReference type="NCBI Taxonomy" id="1401685"/>
    <lineage>
        <taxon>Bacteria</taxon>
        <taxon>Pseudomonadati</taxon>
        <taxon>Pseudomonadota</taxon>
        <taxon>Alphaproteobacteria</taxon>
        <taxon>Rickettsiales</taxon>
        <taxon>Anaplasmataceae</taxon>
        <taxon>Candidatus Xenolissoclinum</taxon>
    </lineage>
</organism>
<keyword evidence="25" id="KW-1185">Reference proteome</keyword>
<dbReference type="Gene3D" id="1.10.8.50">
    <property type="match status" value="1"/>
</dbReference>
<evidence type="ECO:0000256" key="6">
    <source>
        <dbReference type="ARBA" id="ARBA00012720"/>
    </source>
</evidence>
<evidence type="ECO:0000256" key="9">
    <source>
        <dbReference type="ARBA" id="ARBA00022763"/>
    </source>
</evidence>
<keyword evidence="13" id="KW-0238">DNA-binding</keyword>
<dbReference type="PANTHER" id="PTHR22993:SF9">
    <property type="entry name" value="FORMAMIDOPYRIMIDINE-DNA GLYCOSYLASE"/>
    <property type="match status" value="1"/>
</dbReference>
<dbReference type="GO" id="GO:0140078">
    <property type="term" value="F:class I DNA-(apurinic or apyrimidinic site) endonuclease activity"/>
    <property type="evidence" value="ECO:0007669"/>
    <property type="project" value="UniProtKB-EC"/>
</dbReference>
<keyword evidence="21" id="KW-0812">Transmembrane</keyword>
<keyword evidence="9" id="KW-0227">DNA damage</keyword>
<dbReference type="PATRIC" id="fig|1401685.3.peg.205"/>
<dbReference type="GO" id="GO:0003684">
    <property type="term" value="F:damaged DNA binding"/>
    <property type="evidence" value="ECO:0007669"/>
    <property type="project" value="InterPro"/>
</dbReference>
<evidence type="ECO:0000256" key="3">
    <source>
        <dbReference type="ARBA" id="ARBA00009409"/>
    </source>
</evidence>
<evidence type="ECO:0000256" key="17">
    <source>
        <dbReference type="ARBA" id="ARBA00023295"/>
    </source>
</evidence>
<dbReference type="SMART" id="SM01232">
    <property type="entry name" value="H2TH"/>
    <property type="match status" value="1"/>
</dbReference>
<dbReference type="AlphaFoldDB" id="W2V0M5"/>
<dbReference type="SMART" id="SM00898">
    <property type="entry name" value="Fapy_DNA_glyco"/>
    <property type="match status" value="1"/>
</dbReference>
<dbReference type="EC" id="3.2.2.23" evidence="5"/>
<dbReference type="EMBL" id="AXCJ01000001">
    <property type="protein sequence ID" value="ETO91799.1"/>
    <property type="molecule type" value="Genomic_DNA"/>
</dbReference>
<comment type="caution">
    <text evidence="24">The sequence shown here is derived from an EMBL/GenBank/DDBJ whole genome shotgun (WGS) entry which is preliminary data.</text>
</comment>
<feature type="domain" description="Formamidopyrimidine-DNA glycosylase catalytic" evidence="23">
    <location>
        <begin position="2"/>
        <end position="111"/>
    </location>
</feature>
<sequence>MPELPEVESVVRSLSSKIIGRRISNIYINNPNLRNFIDINIGNKLVGSYISEIYRRAKYIVFIMDDFVLIIHLGMTGILLFNGNLSLKHNHVNIFFDDGNYIVYNDCRRFGSFHIINKDEEEVFFSKIGMEPLIESFNYTYLKNLLKGNRCIKSFLMDNKYIAGIGNIYASEILYMCGISPLRQVKDINDVEINNLIYSIKNILTESIKNNGSSIRDYKNADGVFGVYQKFFKVYNRQGKECYNCQNKIEKILVNGRSTFLCNYCQS</sequence>
<dbReference type="FunFam" id="1.10.8.50:FF:000003">
    <property type="entry name" value="Formamidopyrimidine-DNA glycosylase"/>
    <property type="match status" value="1"/>
</dbReference>
<dbReference type="PROSITE" id="PS51066">
    <property type="entry name" value="ZF_FPG_2"/>
    <property type="match status" value="1"/>
</dbReference>
<comment type="catalytic activity">
    <reaction evidence="19">
        <text>2'-deoxyribonucleotide-(2'-deoxyribose 5'-phosphate)-2'-deoxyribonucleotide-DNA = a 3'-end 2'-deoxyribonucleotide-(2,3-dehydro-2,3-deoxyribose 5'-phosphate)-DNA + a 5'-end 5'-phospho-2'-deoxyribonucleoside-DNA + H(+)</text>
        <dbReference type="Rhea" id="RHEA:66592"/>
        <dbReference type="Rhea" id="RHEA-COMP:13180"/>
        <dbReference type="Rhea" id="RHEA-COMP:16897"/>
        <dbReference type="Rhea" id="RHEA-COMP:17067"/>
        <dbReference type="ChEBI" id="CHEBI:15378"/>
        <dbReference type="ChEBI" id="CHEBI:136412"/>
        <dbReference type="ChEBI" id="CHEBI:157695"/>
        <dbReference type="ChEBI" id="CHEBI:167181"/>
        <dbReference type="EC" id="4.2.99.18"/>
    </reaction>
</comment>
<dbReference type="InterPro" id="IPR020629">
    <property type="entry name" value="FPG_Glyclase"/>
</dbReference>
<dbReference type="SUPFAM" id="SSF81624">
    <property type="entry name" value="N-terminal domain of MutM-like DNA repair proteins"/>
    <property type="match status" value="1"/>
</dbReference>
<dbReference type="SUPFAM" id="SSF57716">
    <property type="entry name" value="Glucocorticoid receptor-like (DNA-binding domain)"/>
    <property type="match status" value="1"/>
</dbReference>
<dbReference type="InterPro" id="IPR015886">
    <property type="entry name" value="H2TH_FPG"/>
</dbReference>
<dbReference type="PROSITE" id="PS51068">
    <property type="entry name" value="FPG_CAT"/>
    <property type="match status" value="1"/>
</dbReference>
<keyword evidence="16" id="KW-0511">Multifunctional enzyme</keyword>
<comment type="subunit">
    <text evidence="4">Monomer.</text>
</comment>
<dbReference type="SUPFAM" id="SSF46946">
    <property type="entry name" value="S13-like H2TH domain"/>
    <property type="match status" value="1"/>
</dbReference>
<keyword evidence="12" id="KW-0862">Zinc</keyword>